<organism evidence="2">
    <name type="scientific">Anguilla anguilla</name>
    <name type="common">European freshwater eel</name>
    <name type="synonym">Muraena anguilla</name>
    <dbReference type="NCBI Taxonomy" id="7936"/>
    <lineage>
        <taxon>Eukaryota</taxon>
        <taxon>Metazoa</taxon>
        <taxon>Chordata</taxon>
        <taxon>Craniata</taxon>
        <taxon>Vertebrata</taxon>
        <taxon>Euteleostomi</taxon>
        <taxon>Actinopterygii</taxon>
        <taxon>Neopterygii</taxon>
        <taxon>Teleostei</taxon>
        <taxon>Anguilliformes</taxon>
        <taxon>Anguillidae</taxon>
        <taxon>Anguilla</taxon>
    </lineage>
</organism>
<feature type="compositionally biased region" description="Basic and acidic residues" evidence="1">
    <location>
        <begin position="1"/>
        <end position="11"/>
    </location>
</feature>
<reference evidence="2" key="2">
    <citation type="journal article" date="2015" name="Fish Shellfish Immunol.">
        <title>Early steps in the European eel (Anguilla anguilla)-Vibrio vulnificus interaction in the gills: Role of the RtxA13 toxin.</title>
        <authorList>
            <person name="Callol A."/>
            <person name="Pajuelo D."/>
            <person name="Ebbesson L."/>
            <person name="Teles M."/>
            <person name="MacKenzie S."/>
            <person name="Amaro C."/>
        </authorList>
    </citation>
    <scope>NUCLEOTIDE SEQUENCE</scope>
</reference>
<sequence length="34" mass="3817">MSMEAQIHRTMESALPPLPPQQCTPGLNHFNRAL</sequence>
<proteinExistence type="predicted"/>
<evidence type="ECO:0000313" key="2">
    <source>
        <dbReference type="EMBL" id="JAH81354.1"/>
    </source>
</evidence>
<dbReference type="EMBL" id="GBXM01027223">
    <property type="protein sequence ID" value="JAH81354.1"/>
    <property type="molecule type" value="Transcribed_RNA"/>
</dbReference>
<reference evidence="2" key="1">
    <citation type="submission" date="2014-11" db="EMBL/GenBank/DDBJ databases">
        <authorList>
            <person name="Amaro Gonzalez C."/>
        </authorList>
    </citation>
    <scope>NUCLEOTIDE SEQUENCE</scope>
</reference>
<feature type="region of interest" description="Disordered" evidence="1">
    <location>
        <begin position="1"/>
        <end position="34"/>
    </location>
</feature>
<protein>
    <submittedName>
        <fullName evidence="2">Uncharacterized protein</fullName>
    </submittedName>
</protein>
<name>A0A0E9VTB9_ANGAN</name>
<evidence type="ECO:0000256" key="1">
    <source>
        <dbReference type="SAM" id="MobiDB-lite"/>
    </source>
</evidence>
<accession>A0A0E9VTB9</accession>
<dbReference type="AlphaFoldDB" id="A0A0E9VTB9"/>